<keyword evidence="1" id="KW-0677">Repeat</keyword>
<dbReference type="SUPFAM" id="SSF117281">
    <property type="entry name" value="Kelch motif"/>
    <property type="match status" value="1"/>
</dbReference>
<evidence type="ECO:0008006" key="6">
    <source>
        <dbReference type="Google" id="ProtNLM"/>
    </source>
</evidence>
<evidence type="ECO:0000256" key="3">
    <source>
        <dbReference type="SAM" id="MobiDB-lite"/>
    </source>
</evidence>
<dbReference type="EMBL" id="CDHN01000004">
    <property type="protein sequence ID" value="CEJ91666.1"/>
    <property type="molecule type" value="Genomic_DNA"/>
</dbReference>
<dbReference type="AlphaFoldDB" id="A0A0A1T3E6"/>
<evidence type="ECO:0000313" key="5">
    <source>
        <dbReference type="Proteomes" id="UP000039046"/>
    </source>
</evidence>
<dbReference type="PANTHER" id="PTHR47435">
    <property type="entry name" value="KELCH REPEAT PROTEIN (AFU_ORTHOLOGUE AFUA_5G12780)"/>
    <property type="match status" value="1"/>
</dbReference>
<dbReference type="Pfam" id="PF01344">
    <property type="entry name" value="Kelch_1"/>
    <property type="match status" value="1"/>
</dbReference>
<feature type="compositionally biased region" description="Basic and acidic residues" evidence="3">
    <location>
        <begin position="156"/>
        <end position="181"/>
    </location>
</feature>
<evidence type="ECO:0000256" key="2">
    <source>
        <dbReference type="ARBA" id="ARBA00023004"/>
    </source>
</evidence>
<dbReference type="STRING" id="1531966.A0A0A1T3E6"/>
<dbReference type="Gene3D" id="2.120.10.80">
    <property type="entry name" value="Kelch-type beta propeller"/>
    <property type="match status" value="2"/>
</dbReference>
<dbReference type="OrthoDB" id="10250130at2759"/>
<evidence type="ECO:0000256" key="1">
    <source>
        <dbReference type="ARBA" id="ARBA00022737"/>
    </source>
</evidence>
<organism evidence="4 5">
    <name type="scientific">[Torrubiella] hemipterigena</name>
    <dbReference type="NCBI Taxonomy" id="1531966"/>
    <lineage>
        <taxon>Eukaryota</taxon>
        <taxon>Fungi</taxon>
        <taxon>Dikarya</taxon>
        <taxon>Ascomycota</taxon>
        <taxon>Pezizomycotina</taxon>
        <taxon>Sordariomycetes</taxon>
        <taxon>Hypocreomycetidae</taxon>
        <taxon>Hypocreales</taxon>
        <taxon>Clavicipitaceae</taxon>
        <taxon>Clavicipitaceae incertae sedis</taxon>
        <taxon>'Torrubiella' clade</taxon>
    </lineage>
</organism>
<dbReference type="InterPro" id="IPR015915">
    <property type="entry name" value="Kelch-typ_b-propeller"/>
</dbReference>
<sequence length="587" mass="63372">MAELPRKMSVKEQFTNLQRRTSLLVQKNIERMPTMPAIPAIPAMPAMPQLPPMPTIESISSRTNSWAQQLSRPQGKTLAGTWEKIDVPSIPRSSHTVNIVGGSAYIFGGEISPREPVDNDMHVVRLPLSGASADYYQIKATNRAAEPAKIEPQAAEPKEAVEKPESKDTTTEQKGLPKDSSMDDVTLETPLVTKDKGKALALGLSSTLSSVPEARVGHATALIGSRIFLFGGRGGPDMKPLEEAGRVWVFDTRTNTWSYLDPAPAIKGGAIVPHPAARSYHCATSYDRPQEFGADGDNKPTETWQEWALGDTSKTGIPQDPVVGYVAENAVDEEARGYGTFIIHGGCLAGGDRTCDIWAFDIASRKWLEIPAAPGPARGGTSITIHQSRLYRFGGFDGKTEIGGQLDFLDIETEMFEDGRRKTEGVIRPKGGWQSVVATSEASSDGEVDAWPSPRSVSSLEVVPVPGGRDYLVVSFGETAPSSEGHAGAGKFLRDIWAYPLPPAQGITTAHITATLMSAIGRKPEEAKWFKVASAPFDPEESQSLPKPRGWLASATITDYEESGVLVWGGLGEDSRRMGDGWILRLA</sequence>
<dbReference type="GO" id="GO:0019760">
    <property type="term" value="P:glucosinolate metabolic process"/>
    <property type="evidence" value="ECO:0007669"/>
    <property type="project" value="UniProtKB-ARBA"/>
</dbReference>
<evidence type="ECO:0000313" key="4">
    <source>
        <dbReference type="EMBL" id="CEJ91666.1"/>
    </source>
</evidence>
<gene>
    <name evidence="4" type="ORF">VHEMI07364</name>
</gene>
<dbReference type="Proteomes" id="UP000039046">
    <property type="component" value="Unassembled WGS sequence"/>
</dbReference>
<accession>A0A0A1T3E6</accession>
<keyword evidence="5" id="KW-1185">Reference proteome</keyword>
<dbReference type="InterPro" id="IPR006652">
    <property type="entry name" value="Kelch_1"/>
</dbReference>
<protein>
    <recommendedName>
        <fullName evidence="6">Kelch domain-containing protein</fullName>
    </recommendedName>
</protein>
<feature type="region of interest" description="Disordered" evidence="3">
    <location>
        <begin position="144"/>
        <end position="185"/>
    </location>
</feature>
<dbReference type="HOGENOM" id="CLU_030461_1_1_1"/>
<keyword evidence="2" id="KW-0408">Iron</keyword>
<reference evidence="4 5" key="1">
    <citation type="journal article" date="2015" name="Genome Announc.">
        <title>Draft Genome Sequence and Gene Annotation of the Entomopathogenic Fungus Verticillium hemipterigenum.</title>
        <authorList>
            <person name="Horn F."/>
            <person name="Habel A."/>
            <person name="Scharf D.H."/>
            <person name="Dworschak J."/>
            <person name="Brakhage A.A."/>
            <person name="Guthke R."/>
            <person name="Hertweck C."/>
            <person name="Linde J."/>
        </authorList>
    </citation>
    <scope>NUCLEOTIDE SEQUENCE [LARGE SCALE GENOMIC DNA]</scope>
</reference>
<proteinExistence type="predicted"/>
<dbReference type="PANTHER" id="PTHR47435:SF4">
    <property type="entry name" value="KELCH REPEAT PROTEIN (AFU_ORTHOLOGUE AFUA_5G12780)"/>
    <property type="match status" value="1"/>
</dbReference>
<name>A0A0A1T3E6_9HYPO</name>